<evidence type="ECO:0000256" key="6">
    <source>
        <dbReference type="ARBA" id="ARBA00022723"/>
    </source>
</evidence>
<evidence type="ECO:0000313" key="13">
    <source>
        <dbReference type="EMBL" id="KAL2783866.1"/>
    </source>
</evidence>
<accession>A0ABR4FKS0</accession>
<keyword evidence="6" id="KW-0479">Metal-binding</keyword>
<comment type="subcellular location">
    <subcellularLocation>
        <location evidence="2">Membrane</location>
    </subcellularLocation>
</comment>
<dbReference type="EMBL" id="JBFTWV010000207">
    <property type="protein sequence ID" value="KAL2783866.1"/>
    <property type="molecule type" value="Genomic_DNA"/>
</dbReference>
<comment type="similarity">
    <text evidence="3">Belongs to the cytochrome P450 family.</text>
</comment>
<evidence type="ECO:0000256" key="9">
    <source>
        <dbReference type="ARBA" id="ARBA00023004"/>
    </source>
</evidence>
<keyword evidence="9" id="KW-0408">Iron</keyword>
<keyword evidence="4" id="KW-0349">Heme</keyword>
<keyword evidence="8" id="KW-0560">Oxidoreductase</keyword>
<feature type="transmembrane region" description="Helical" evidence="12">
    <location>
        <begin position="72"/>
        <end position="91"/>
    </location>
</feature>
<dbReference type="InterPro" id="IPR001128">
    <property type="entry name" value="Cyt_P450"/>
</dbReference>
<evidence type="ECO:0000256" key="7">
    <source>
        <dbReference type="ARBA" id="ARBA00022989"/>
    </source>
</evidence>
<evidence type="ECO:0000256" key="10">
    <source>
        <dbReference type="ARBA" id="ARBA00023033"/>
    </source>
</evidence>
<dbReference type="PANTHER" id="PTHR24305:SF112">
    <property type="entry name" value="L-ORNITHINE-N5-MONOOXYGENASE (EUROFUNG)"/>
    <property type="match status" value="1"/>
</dbReference>
<name>A0ABR4FKS0_9EURO</name>
<dbReference type="Pfam" id="PF00067">
    <property type="entry name" value="p450"/>
    <property type="match status" value="1"/>
</dbReference>
<evidence type="ECO:0000256" key="4">
    <source>
        <dbReference type="ARBA" id="ARBA00022617"/>
    </source>
</evidence>
<evidence type="ECO:0000256" key="8">
    <source>
        <dbReference type="ARBA" id="ARBA00023002"/>
    </source>
</evidence>
<proteinExistence type="inferred from homology"/>
<comment type="caution">
    <text evidence="13">The sequence shown here is derived from an EMBL/GenBank/DDBJ whole genome shotgun (WGS) entry which is preliminary data.</text>
</comment>
<dbReference type="PRINTS" id="PR00463">
    <property type="entry name" value="EP450I"/>
</dbReference>
<keyword evidence="5 12" id="KW-0812">Transmembrane</keyword>
<dbReference type="SUPFAM" id="SSF48264">
    <property type="entry name" value="Cytochrome P450"/>
    <property type="match status" value="1"/>
</dbReference>
<evidence type="ECO:0000256" key="3">
    <source>
        <dbReference type="ARBA" id="ARBA00010617"/>
    </source>
</evidence>
<reference evidence="13 14" key="1">
    <citation type="submission" date="2024-07" db="EMBL/GenBank/DDBJ databases">
        <title>Section-level genome sequencing and comparative genomics of Aspergillus sections Usti and Cavernicolus.</title>
        <authorList>
            <consortium name="Lawrence Berkeley National Laboratory"/>
            <person name="Nybo J.L."/>
            <person name="Vesth T.C."/>
            <person name="Theobald S."/>
            <person name="Frisvad J.C."/>
            <person name="Larsen T.O."/>
            <person name="Kjaerboelling I."/>
            <person name="Rothschild-Mancinelli K."/>
            <person name="Lyhne E.K."/>
            <person name="Kogle M.E."/>
            <person name="Barry K."/>
            <person name="Clum A."/>
            <person name="Na H."/>
            <person name="Ledsgaard L."/>
            <person name="Lin J."/>
            <person name="Lipzen A."/>
            <person name="Kuo A."/>
            <person name="Riley R."/>
            <person name="Mondo S."/>
            <person name="Labutti K."/>
            <person name="Haridas S."/>
            <person name="Pangalinan J."/>
            <person name="Salamov A.A."/>
            <person name="Simmons B.A."/>
            <person name="Magnuson J.K."/>
            <person name="Chen J."/>
            <person name="Drula E."/>
            <person name="Henrissat B."/>
            <person name="Wiebenga A."/>
            <person name="Lubbers R.J."/>
            <person name="Gomes A.C."/>
            <person name="Makela M.R."/>
            <person name="Stajich J."/>
            <person name="Grigoriev I.V."/>
            <person name="Mortensen U.H."/>
            <person name="De Vries R.P."/>
            <person name="Baker S.E."/>
            <person name="Andersen M.R."/>
        </authorList>
    </citation>
    <scope>NUCLEOTIDE SEQUENCE [LARGE SCALE GENOMIC DNA]</scope>
    <source>
        <strain evidence="13 14">CBS 209.92</strain>
    </source>
</reference>
<evidence type="ECO:0000256" key="11">
    <source>
        <dbReference type="ARBA" id="ARBA00023136"/>
    </source>
</evidence>
<dbReference type="InterPro" id="IPR002401">
    <property type="entry name" value="Cyt_P450_E_grp-I"/>
</dbReference>
<comment type="cofactor">
    <cofactor evidence="1">
        <name>heme</name>
        <dbReference type="ChEBI" id="CHEBI:30413"/>
    </cofactor>
</comment>
<protein>
    <submittedName>
        <fullName evidence="13">Benzoate 4-monooxygenase cytochrome P450</fullName>
    </submittedName>
</protein>
<keyword evidence="11 12" id="KW-0472">Membrane</keyword>
<evidence type="ECO:0000256" key="2">
    <source>
        <dbReference type="ARBA" id="ARBA00004370"/>
    </source>
</evidence>
<dbReference type="InterPro" id="IPR036396">
    <property type="entry name" value="Cyt_P450_sf"/>
</dbReference>
<keyword evidence="14" id="KW-1185">Reference proteome</keyword>
<dbReference type="InterPro" id="IPR050121">
    <property type="entry name" value="Cytochrome_P450_monoxygenase"/>
</dbReference>
<evidence type="ECO:0000256" key="5">
    <source>
        <dbReference type="ARBA" id="ARBA00022692"/>
    </source>
</evidence>
<dbReference type="Proteomes" id="UP001610563">
    <property type="component" value="Unassembled WGS sequence"/>
</dbReference>
<feature type="transmembrane region" description="Helical" evidence="12">
    <location>
        <begin position="37"/>
        <end position="60"/>
    </location>
</feature>
<evidence type="ECO:0000256" key="12">
    <source>
        <dbReference type="SAM" id="Phobius"/>
    </source>
</evidence>
<evidence type="ECO:0000313" key="14">
    <source>
        <dbReference type="Proteomes" id="UP001610563"/>
    </source>
</evidence>
<organism evidence="13 14">
    <name type="scientific">Aspergillus keveii</name>
    <dbReference type="NCBI Taxonomy" id="714993"/>
    <lineage>
        <taxon>Eukaryota</taxon>
        <taxon>Fungi</taxon>
        <taxon>Dikarya</taxon>
        <taxon>Ascomycota</taxon>
        <taxon>Pezizomycotina</taxon>
        <taxon>Eurotiomycetes</taxon>
        <taxon>Eurotiomycetidae</taxon>
        <taxon>Eurotiales</taxon>
        <taxon>Aspergillaceae</taxon>
        <taxon>Aspergillus</taxon>
        <taxon>Aspergillus subgen. Nidulantes</taxon>
    </lineage>
</organism>
<dbReference type="Gene3D" id="1.10.630.10">
    <property type="entry name" value="Cytochrome P450"/>
    <property type="match status" value="1"/>
</dbReference>
<keyword evidence="7 12" id="KW-1133">Transmembrane helix</keyword>
<dbReference type="CDD" id="cd11061">
    <property type="entry name" value="CYP67-like"/>
    <property type="match status" value="1"/>
</dbReference>
<dbReference type="PANTHER" id="PTHR24305">
    <property type="entry name" value="CYTOCHROME P450"/>
    <property type="match status" value="1"/>
</dbReference>
<sequence length="551" mass="62834">MDNILHWNPQWAALISGVVVHHGLFRRGEWHCSANSIILTYSTVFASALLLASLTSDLFVGTHPLTPPLVTKLHLCHFAGLFSSVLVYRAFFHRLRRFPGPRLARLGSLYAVVLAHDLGIFRRYRKVHQQYGDLVRVGPSELSIADPEAVKVIHPLHGQHATPKKGPWYDQPYPRFSLQTTRDDQEHARLRRIWDKAFNTKALREYSPRVRQHAIRLHEVIEQSINNSQPLDVTQWFNYYSFDVMGDLAFGKSFNMLAGGGDHYFVSMIHENMRYVGHLGPLVWLFPLFSRIPVLNWEILRFWRFVAGQIAERRKNPPSSPDVFHWILEGYGDSINTPKGMLALEAEAELVIVAGSDTTAATLTNTTFELIRNPGQVTKLRAELNSLNKDIADVTPEDLVKLPHLNAIINETLRLYPPVPSGVQRKTVPEGLRIGETLIPPETIVQVPFYTLLRDERYFAHPEEFIPERWTSRPDLIHDSSVFIPFSAGAYSCVGKQLALMELRWVLTTVVSQFDMEFLPGFDQQAFIDGSEDTFTLVCEPLPVRFSKRKV</sequence>
<evidence type="ECO:0000256" key="1">
    <source>
        <dbReference type="ARBA" id="ARBA00001971"/>
    </source>
</evidence>
<keyword evidence="10" id="KW-0503">Monooxygenase</keyword>
<gene>
    <name evidence="13" type="ORF">BJX66DRAFT_349060</name>
</gene>
<dbReference type="PRINTS" id="PR00385">
    <property type="entry name" value="P450"/>
</dbReference>